<accession>A0ABY4FL81</accession>
<sequence length="172" mass="19084">MTDPSPEESFVPTPFLVRGDPVTAVPPDTDAPEGAPSRGLLWGVDLADCATRRAARDRWHRSVHGLKRELDRLPGIRRLCVACRRPTRFPQSMLVQVPSDAASRIHTDLERDRARYLQVLVLDITDCAAPVTLQRRLEEALGSRSGAWTDVTLAWRDIEGCGFTEAWAGDAL</sequence>
<dbReference type="RefSeq" id="WP_244727600.1">
    <property type="nucleotide sequence ID" value="NZ_CP095045.1"/>
</dbReference>
<organism evidence="2 3">
    <name type="scientific">Leucobacter allii</name>
    <dbReference type="NCBI Taxonomy" id="2932247"/>
    <lineage>
        <taxon>Bacteria</taxon>
        <taxon>Bacillati</taxon>
        <taxon>Actinomycetota</taxon>
        <taxon>Actinomycetes</taxon>
        <taxon>Micrococcales</taxon>
        <taxon>Microbacteriaceae</taxon>
        <taxon>Leucobacter</taxon>
    </lineage>
</organism>
<evidence type="ECO:0000313" key="2">
    <source>
        <dbReference type="EMBL" id="UOQ57016.1"/>
    </source>
</evidence>
<evidence type="ECO:0000256" key="1">
    <source>
        <dbReference type="SAM" id="MobiDB-lite"/>
    </source>
</evidence>
<name>A0ABY4FL81_9MICO</name>
<reference evidence="2 3" key="1">
    <citation type="submission" date="2022-04" db="EMBL/GenBank/DDBJ databases">
        <title>Leucobacter sp. isolated from rhizosphere of garlic.</title>
        <authorList>
            <person name="Won M."/>
            <person name="Lee C.-M."/>
            <person name="Woen H.-Y."/>
            <person name="Kwon S.-W."/>
        </authorList>
    </citation>
    <scope>NUCLEOTIDE SEQUENCE [LARGE SCALE GENOMIC DNA]</scope>
    <source>
        <strain evidence="2 3">H21R-40</strain>
    </source>
</reference>
<dbReference type="EMBL" id="CP095045">
    <property type="protein sequence ID" value="UOQ57016.1"/>
    <property type="molecule type" value="Genomic_DNA"/>
</dbReference>
<gene>
    <name evidence="2" type="ORF">MUN78_15340</name>
</gene>
<dbReference type="Proteomes" id="UP000831786">
    <property type="component" value="Chromosome"/>
</dbReference>
<keyword evidence="3" id="KW-1185">Reference proteome</keyword>
<proteinExistence type="predicted"/>
<evidence type="ECO:0000313" key="3">
    <source>
        <dbReference type="Proteomes" id="UP000831786"/>
    </source>
</evidence>
<feature type="region of interest" description="Disordered" evidence="1">
    <location>
        <begin position="1"/>
        <end position="37"/>
    </location>
</feature>
<protein>
    <submittedName>
        <fullName evidence="2">Uncharacterized protein</fullName>
    </submittedName>
</protein>